<dbReference type="InterPro" id="IPR000182">
    <property type="entry name" value="GNAT_dom"/>
</dbReference>
<dbReference type="KEGG" id="pvd:CFBP1590__2783"/>
<dbReference type="Proteomes" id="UP000196842">
    <property type="component" value="Chromosome I"/>
</dbReference>
<feature type="domain" description="N-acetyltransferase" evidence="1">
    <location>
        <begin position="17"/>
        <end position="168"/>
    </location>
</feature>
<proteinExistence type="predicted"/>
<accession>A0A1Y6JKM4</accession>
<organism evidence="2 3">
    <name type="scientific">Pseudomonas viridiflava</name>
    <name type="common">Phytomonas viridiflava</name>
    <dbReference type="NCBI Taxonomy" id="33069"/>
    <lineage>
        <taxon>Bacteria</taxon>
        <taxon>Pseudomonadati</taxon>
        <taxon>Pseudomonadota</taxon>
        <taxon>Gammaproteobacteria</taxon>
        <taxon>Pseudomonadales</taxon>
        <taxon>Pseudomonadaceae</taxon>
        <taxon>Pseudomonas</taxon>
    </lineage>
</organism>
<gene>
    <name evidence="2" type="ORF">CFBP1590__2783</name>
</gene>
<evidence type="ECO:0000259" key="1">
    <source>
        <dbReference type="PROSITE" id="PS51186"/>
    </source>
</evidence>
<reference evidence="2 3" key="1">
    <citation type="submission" date="2017-05" db="EMBL/GenBank/DDBJ databases">
        <authorList>
            <person name="Song R."/>
            <person name="Chenine A.L."/>
            <person name="Ruprecht R.M."/>
        </authorList>
    </citation>
    <scope>NUCLEOTIDE SEQUENCE [LARGE SCALE GENOMIC DNA]</scope>
    <source>
        <strain evidence="2 3">CFBP 1590</strain>
    </source>
</reference>
<protein>
    <submittedName>
        <fullName evidence="2">Putative acetyltransferase</fullName>
    </submittedName>
</protein>
<dbReference type="RefSeq" id="WP_088235267.1">
    <property type="nucleotide sequence ID" value="NZ_JAZEHZ010000001.1"/>
</dbReference>
<dbReference type="GeneID" id="47764440"/>
<dbReference type="Gene3D" id="3.40.630.30">
    <property type="match status" value="1"/>
</dbReference>
<dbReference type="EMBL" id="LT855380">
    <property type="protein sequence ID" value="SMS10369.1"/>
    <property type="molecule type" value="Genomic_DNA"/>
</dbReference>
<dbReference type="InterPro" id="IPR016181">
    <property type="entry name" value="Acyl_CoA_acyltransferase"/>
</dbReference>
<dbReference type="GO" id="GO:0016747">
    <property type="term" value="F:acyltransferase activity, transferring groups other than amino-acyl groups"/>
    <property type="evidence" value="ECO:0007669"/>
    <property type="project" value="InterPro"/>
</dbReference>
<dbReference type="PROSITE" id="PS51186">
    <property type="entry name" value="GNAT"/>
    <property type="match status" value="1"/>
</dbReference>
<name>A0A1Y6JKM4_PSEVI</name>
<dbReference type="SUPFAM" id="SSF55729">
    <property type="entry name" value="Acyl-CoA N-acyltransferases (Nat)"/>
    <property type="match status" value="1"/>
</dbReference>
<evidence type="ECO:0000313" key="2">
    <source>
        <dbReference type="EMBL" id="SMS10369.1"/>
    </source>
</evidence>
<evidence type="ECO:0000313" key="3">
    <source>
        <dbReference type="Proteomes" id="UP000196842"/>
    </source>
</evidence>
<sequence>MQTSPLPMVRNPAIHVYELHSENAAELQSFFDRNAEYFLICHGEPARTDEAVNELELRLPDGMSCTRQWFIGFREQGVGLIAVEHVIQDLFIEGVWHIGLLILKGSRHGKGDAQLIYAATEHWAVTRGARWLRIGVVTDNPRAKRFWETQGFATVCEREGVTMGLKKNTISTMIKALSGATVSQYLDLVERDRT</sequence>
<dbReference type="AlphaFoldDB" id="A0A1Y6JKM4"/>
<dbReference type="Pfam" id="PF00583">
    <property type="entry name" value="Acetyltransf_1"/>
    <property type="match status" value="1"/>
</dbReference>
<keyword evidence="2" id="KW-0808">Transferase</keyword>